<dbReference type="EMBL" id="CADEAL010001012">
    <property type="protein sequence ID" value="CAB1427999.1"/>
    <property type="molecule type" value="Genomic_DNA"/>
</dbReference>
<accession>A0A9N7YKZ1</accession>
<dbReference type="Proteomes" id="UP001153269">
    <property type="component" value="Unassembled WGS sequence"/>
</dbReference>
<evidence type="ECO:0000313" key="3">
    <source>
        <dbReference type="Proteomes" id="UP001153269"/>
    </source>
</evidence>
<name>A0A9N7YKZ1_PLEPL</name>
<reference evidence="2" key="1">
    <citation type="submission" date="2020-03" db="EMBL/GenBank/DDBJ databases">
        <authorList>
            <person name="Weist P."/>
        </authorList>
    </citation>
    <scope>NUCLEOTIDE SEQUENCE</scope>
</reference>
<evidence type="ECO:0000313" key="2">
    <source>
        <dbReference type="EMBL" id="CAB1427999.1"/>
    </source>
</evidence>
<sequence>MSVFLSQRRRTTAASSSAAAFNWSPHHRKDSSYRRPDNSVSPPQALVISLLDYCPPFLWQHPLKDTSTWYRAVNGSGPVSIQDLVKRYNTSTPLCIDQSAAPSL</sequence>
<keyword evidence="3" id="KW-1185">Reference proteome</keyword>
<comment type="caution">
    <text evidence="2">The sequence shown here is derived from an EMBL/GenBank/DDBJ whole genome shotgun (WGS) entry which is preliminary data.</text>
</comment>
<dbReference type="AlphaFoldDB" id="A0A9N7YKZ1"/>
<organism evidence="2 3">
    <name type="scientific">Pleuronectes platessa</name>
    <name type="common">European plaice</name>
    <dbReference type="NCBI Taxonomy" id="8262"/>
    <lineage>
        <taxon>Eukaryota</taxon>
        <taxon>Metazoa</taxon>
        <taxon>Chordata</taxon>
        <taxon>Craniata</taxon>
        <taxon>Vertebrata</taxon>
        <taxon>Euteleostomi</taxon>
        <taxon>Actinopterygii</taxon>
        <taxon>Neopterygii</taxon>
        <taxon>Teleostei</taxon>
        <taxon>Neoteleostei</taxon>
        <taxon>Acanthomorphata</taxon>
        <taxon>Carangaria</taxon>
        <taxon>Pleuronectiformes</taxon>
        <taxon>Pleuronectoidei</taxon>
        <taxon>Pleuronectidae</taxon>
        <taxon>Pleuronectes</taxon>
    </lineage>
</organism>
<gene>
    <name evidence="2" type="ORF">PLEPLA_LOCUS15953</name>
</gene>
<protein>
    <submittedName>
        <fullName evidence="2">Uncharacterized protein</fullName>
    </submittedName>
</protein>
<feature type="region of interest" description="Disordered" evidence="1">
    <location>
        <begin position="1"/>
        <end position="41"/>
    </location>
</feature>
<proteinExistence type="predicted"/>
<evidence type="ECO:0000256" key="1">
    <source>
        <dbReference type="SAM" id="MobiDB-lite"/>
    </source>
</evidence>